<dbReference type="InterPro" id="IPR011009">
    <property type="entry name" value="Kinase-like_dom_sf"/>
</dbReference>
<dbReference type="PROSITE" id="PS00108">
    <property type="entry name" value="PROTEIN_KINASE_ST"/>
    <property type="match status" value="1"/>
</dbReference>
<keyword evidence="9" id="KW-1185">Reference proteome</keyword>
<dbReference type="GO" id="GO:0050321">
    <property type="term" value="F:tau-protein kinase activity"/>
    <property type="evidence" value="ECO:0007669"/>
    <property type="project" value="TreeGrafter"/>
</dbReference>
<feature type="region of interest" description="Disordered" evidence="6">
    <location>
        <begin position="666"/>
        <end position="706"/>
    </location>
</feature>
<evidence type="ECO:0000256" key="6">
    <source>
        <dbReference type="SAM" id="MobiDB-lite"/>
    </source>
</evidence>
<keyword evidence="1" id="KW-0723">Serine/threonine-protein kinase</keyword>
<dbReference type="Gene3D" id="1.10.510.10">
    <property type="entry name" value="Transferase(Phosphotransferase) domain 1"/>
    <property type="match status" value="1"/>
</dbReference>
<dbReference type="EnsemblMetazoa" id="XM_008186232.3">
    <property type="protein sequence ID" value="XP_008184454.1"/>
    <property type="gene ID" value="LOC100160813"/>
</dbReference>
<evidence type="ECO:0000259" key="7">
    <source>
        <dbReference type="PROSITE" id="PS50011"/>
    </source>
</evidence>
<evidence type="ECO:0000313" key="9">
    <source>
        <dbReference type="Proteomes" id="UP000007819"/>
    </source>
</evidence>
<feature type="compositionally biased region" description="Polar residues" evidence="6">
    <location>
        <begin position="728"/>
        <end position="737"/>
    </location>
</feature>
<dbReference type="AlphaFoldDB" id="A0A8R1W625"/>
<dbReference type="SUPFAM" id="SSF56112">
    <property type="entry name" value="Protein kinase-like (PK-like)"/>
    <property type="match status" value="1"/>
</dbReference>
<sequence length="1152" mass="128585">MVVPENGTMCDNIMRGIEKNGGGIHLHNRKQKLKQKFDILKKLGEGSCGKVQLGICKETEQLVAIKTIRKRKIETEADLIRIRREIQIMSSVRHPNIIHIYEVFENREKIVLVMEYAAGGELYDFLSEKKVLTEEEARRIFRQVAIAIFYCHKHNICHRDLKLENILLDEQGNAKIADFGLSNVFNHKALLSTYCGSPLYASPEIVTGTPYHGPEVDCWSLGVLLYTLVYGTMPFDGSNFKRLVRQISQGEYYEPKKPSRASPLIRSMMTVNPNARADIRTICSHQWLNEGFSDENQCLRIAEEMASSAPVRLDLLLSLAPTPKEANNNLDIPPSQSNAENDVRSETGPVRSQSLGSISPSRATAVIPDSPVEKKPKKLKKRDRSISRSKKSSQSDTGENDLEIPTSKDSCKSIKNNSKSDLPQSPLQSTTNSESDVVKPVERARRRSSRVLEAVEKLDQIESMAKNNFDQKRRSSLGSGSSNSSKKSIESDMSTTREPTKEPQFSLESTVGLNKLAESALNNEPICGTHSNKDFKNLPDDLRKSLNAIRIIGDSISDSNTNKVVEPKRKTSRAEIKLAKPELPVSSVANDSKVQDNGSIDANYKTEVKHFVQVPKPTRRITEVSFPVAGATPTAVAPLPPRPVLRQNSQLREHIIPIRFEVEDKPKPKPVQRVSSVTSPRTSCNNLSRQSTVDTDSNSSIASLGEPIRKSPREVIIPIAVEGGGFVTPSNSALSRTNSNSDKGDDDNGTVGGQPRCFTLRSTRRQRPSMRNLQSTESISSDEEDDSFEILTAENLFSTLLSRVRDLTNRLSSDEGRTSDFPRSFFNHHRSIFDHQTPIRRLTETRSFNRSDSAPWRRSFVSTTQDTPPSNASTKELLRNADKTTNIQKPPVYKHILPRVLETTTNNEHLNYRDKINATKLPMSPPPKHITQPSVYNMPSDPIKERQSRVDQILEKYRRQPSNSCSRQFSRSFSCNASTETAPSTENNFLLQATMMADTGGNEENPKNSGPRSVSPYALFDRSDVTSTTTTASRQDSKANSENGLLSKSYSLKSLGEYRTRTLSSIPLSVDRRSTSKFNSSSINNDEDPPSSSSSSSTTTATTSSKSLVPKEDNNNYYHHGSPALLDWTIGNCSEETVSDRIRRRSYYVKLK</sequence>
<dbReference type="RefSeq" id="XP_003245468.1">
    <property type="nucleotide sequence ID" value="XM_003245420.3"/>
</dbReference>
<reference evidence="8" key="2">
    <citation type="submission" date="2022-06" db="UniProtKB">
        <authorList>
            <consortium name="EnsemblMetazoa"/>
        </authorList>
    </citation>
    <scope>IDENTIFICATION</scope>
</reference>
<feature type="compositionally biased region" description="Polar residues" evidence="6">
    <location>
        <begin position="413"/>
        <end position="435"/>
    </location>
</feature>
<dbReference type="GO" id="GO:0035556">
    <property type="term" value="P:intracellular signal transduction"/>
    <property type="evidence" value="ECO:0007669"/>
    <property type="project" value="TreeGrafter"/>
</dbReference>
<evidence type="ECO:0000256" key="3">
    <source>
        <dbReference type="ARBA" id="ARBA00022741"/>
    </source>
</evidence>
<dbReference type="OrthoDB" id="193931at2759"/>
<organism evidence="8 9">
    <name type="scientific">Acyrthosiphon pisum</name>
    <name type="common">Pea aphid</name>
    <dbReference type="NCBI Taxonomy" id="7029"/>
    <lineage>
        <taxon>Eukaryota</taxon>
        <taxon>Metazoa</taxon>
        <taxon>Ecdysozoa</taxon>
        <taxon>Arthropoda</taxon>
        <taxon>Hexapoda</taxon>
        <taxon>Insecta</taxon>
        <taxon>Pterygota</taxon>
        <taxon>Neoptera</taxon>
        <taxon>Paraneoptera</taxon>
        <taxon>Hemiptera</taxon>
        <taxon>Sternorrhyncha</taxon>
        <taxon>Aphidomorpha</taxon>
        <taxon>Aphidoidea</taxon>
        <taxon>Aphididae</taxon>
        <taxon>Macrosiphini</taxon>
        <taxon>Acyrthosiphon</taxon>
    </lineage>
</organism>
<feature type="compositionally biased region" description="Polar residues" evidence="6">
    <location>
        <begin position="673"/>
        <end position="702"/>
    </location>
</feature>
<dbReference type="GeneID" id="100160813"/>
<dbReference type="FunFam" id="1.10.510.10:FF:000389">
    <property type="entry name" value="Uncharacterized protein, isoform E"/>
    <property type="match status" value="1"/>
</dbReference>
<feature type="compositionally biased region" description="Basic residues" evidence="6">
    <location>
        <begin position="375"/>
        <end position="391"/>
    </location>
</feature>
<feature type="region of interest" description="Disordered" evidence="6">
    <location>
        <begin position="1074"/>
        <end position="1116"/>
    </location>
</feature>
<feature type="compositionally biased region" description="Polar residues" evidence="6">
    <location>
        <begin position="1025"/>
        <end position="1042"/>
    </location>
</feature>
<dbReference type="Pfam" id="PF00069">
    <property type="entry name" value="Pkinase"/>
    <property type="match status" value="1"/>
</dbReference>
<dbReference type="PROSITE" id="PS50011">
    <property type="entry name" value="PROTEIN_KINASE_DOM"/>
    <property type="match status" value="1"/>
</dbReference>
<reference evidence="9" key="1">
    <citation type="submission" date="2010-06" db="EMBL/GenBank/DDBJ databases">
        <authorList>
            <person name="Jiang H."/>
            <person name="Abraham K."/>
            <person name="Ali S."/>
            <person name="Alsbrooks S.L."/>
            <person name="Anim B.N."/>
            <person name="Anosike U.S."/>
            <person name="Attaway T."/>
            <person name="Bandaranaike D.P."/>
            <person name="Battles P.K."/>
            <person name="Bell S.N."/>
            <person name="Bell A.V."/>
            <person name="Beltran B."/>
            <person name="Bickham C."/>
            <person name="Bustamante Y."/>
            <person name="Caleb T."/>
            <person name="Canada A."/>
            <person name="Cardenas V."/>
            <person name="Carter K."/>
            <person name="Chacko J."/>
            <person name="Chandrabose M.N."/>
            <person name="Chavez D."/>
            <person name="Chavez A."/>
            <person name="Chen L."/>
            <person name="Chu H.-S."/>
            <person name="Claassen K.J."/>
            <person name="Cockrell R."/>
            <person name="Collins M."/>
            <person name="Cooper J.A."/>
            <person name="Cree A."/>
            <person name="Curry S.M."/>
            <person name="Da Y."/>
            <person name="Dao M.D."/>
            <person name="Das B."/>
            <person name="Davila M.-L."/>
            <person name="Davy-Carroll L."/>
            <person name="Denson S."/>
            <person name="Dinh H."/>
            <person name="Ebong V.E."/>
            <person name="Edwards J.R."/>
            <person name="Egan A."/>
            <person name="El-Daye J."/>
            <person name="Escobedo L."/>
            <person name="Fernandez S."/>
            <person name="Fernando P.R."/>
            <person name="Flagg N."/>
            <person name="Forbes L.D."/>
            <person name="Fowler R.G."/>
            <person name="Fu Q."/>
            <person name="Gabisi R.A."/>
            <person name="Ganer J."/>
            <person name="Garbino Pronczuk A."/>
            <person name="Garcia R.M."/>
            <person name="Garner T."/>
            <person name="Garrett T.E."/>
            <person name="Gonzalez D.A."/>
            <person name="Hamid H."/>
            <person name="Hawkins E.S."/>
            <person name="Hirani K."/>
            <person name="Hogues M.E."/>
            <person name="Hollins B."/>
            <person name="Hsiao C.-H."/>
            <person name="Jabil R."/>
            <person name="James M.L."/>
            <person name="Jhangiani S.N."/>
            <person name="Johnson B."/>
            <person name="Johnson Q."/>
            <person name="Joshi V."/>
            <person name="Kalu J.B."/>
            <person name="Kam C."/>
            <person name="Kashfia A."/>
            <person name="Keebler J."/>
            <person name="Kisamo H."/>
            <person name="Kovar C.L."/>
            <person name="Lago L.A."/>
            <person name="Lai C.-Y."/>
            <person name="Laidlaw J."/>
            <person name="Lara F."/>
            <person name="Le T.-K."/>
            <person name="Lee S.L."/>
            <person name="Legall F.H."/>
            <person name="Lemon S.J."/>
            <person name="Lewis L.R."/>
            <person name="Li B."/>
            <person name="Liu Y."/>
            <person name="Liu Y.-S."/>
            <person name="Lopez J."/>
            <person name="Lozado R.J."/>
            <person name="Lu J."/>
            <person name="Madu R.C."/>
            <person name="Maheshwari M."/>
            <person name="Maheshwari R."/>
            <person name="Malloy K."/>
            <person name="Martinez E."/>
            <person name="Mathew T."/>
            <person name="Mercado I.C."/>
            <person name="Mercado C."/>
            <person name="Meyer B."/>
            <person name="Montgomery K."/>
            <person name="Morgan M.B."/>
            <person name="Munidasa M."/>
            <person name="Nazareth L.V."/>
            <person name="Nelson J."/>
            <person name="Ng B.M."/>
            <person name="Nguyen N.B."/>
            <person name="Nguyen P.Q."/>
            <person name="Nguyen T."/>
            <person name="Obregon M."/>
            <person name="Okwuonu G.O."/>
            <person name="Onwere C.G."/>
            <person name="Orozco G."/>
            <person name="Parra A."/>
            <person name="Patel S."/>
            <person name="Patil S."/>
            <person name="Perez A."/>
            <person name="Perez Y."/>
            <person name="Pham C."/>
            <person name="Primus E.L."/>
            <person name="Pu L.-L."/>
            <person name="Puazo M."/>
            <person name="Qin X."/>
            <person name="Quiroz J.B."/>
            <person name="Reese J."/>
            <person name="Richards S."/>
            <person name="Rives C.M."/>
            <person name="Robberts R."/>
            <person name="Ruiz S.J."/>
            <person name="Ruiz M.J."/>
            <person name="Santibanez J."/>
            <person name="Schneider B.W."/>
            <person name="Sisson I."/>
            <person name="Smith M."/>
            <person name="Sodergren E."/>
            <person name="Song X.-Z."/>
            <person name="Song B.B."/>
            <person name="Summersgill H."/>
            <person name="Thelus R."/>
            <person name="Thornton R.D."/>
            <person name="Trejos Z.Y."/>
            <person name="Usmani K."/>
            <person name="Vattathil S."/>
            <person name="Villasana D."/>
            <person name="Walker D.L."/>
            <person name="Wang S."/>
            <person name="Wang K."/>
            <person name="White C.S."/>
            <person name="Williams A.C."/>
            <person name="Williamson J."/>
            <person name="Wilson K."/>
            <person name="Woghiren I.O."/>
            <person name="Woodworth J.R."/>
            <person name="Worley K.C."/>
            <person name="Wright R.A."/>
            <person name="Wu W."/>
            <person name="Young L."/>
            <person name="Zhang L."/>
            <person name="Zhang J."/>
            <person name="Zhu Y."/>
            <person name="Muzny D.M."/>
            <person name="Weinstock G."/>
            <person name="Gibbs R.A."/>
        </authorList>
    </citation>
    <scope>NUCLEOTIDE SEQUENCE [LARGE SCALE GENOMIC DNA]</scope>
    <source>
        <strain evidence="9">LSR1</strain>
    </source>
</reference>
<feature type="region of interest" description="Disordered" evidence="6">
    <location>
        <begin position="465"/>
        <end position="507"/>
    </location>
</feature>
<proteinExistence type="predicted"/>
<feature type="compositionally biased region" description="Low complexity" evidence="6">
    <location>
        <begin position="476"/>
        <end position="494"/>
    </location>
</feature>
<dbReference type="PANTHER" id="PTHR24346:SF93">
    <property type="entry name" value="NUAK FAMILY SNF1-LIKE KINASE 1"/>
    <property type="match status" value="1"/>
</dbReference>
<evidence type="ECO:0000256" key="2">
    <source>
        <dbReference type="ARBA" id="ARBA00022679"/>
    </source>
</evidence>
<keyword evidence="5" id="KW-0067">ATP-binding</keyword>
<protein>
    <recommendedName>
        <fullName evidence="7">Protein kinase domain-containing protein</fullName>
    </recommendedName>
</protein>
<feature type="region of interest" description="Disordered" evidence="6">
    <location>
        <begin position="727"/>
        <end position="785"/>
    </location>
</feature>
<keyword evidence="2" id="KW-0808">Transferase</keyword>
<dbReference type="FunFam" id="3.30.200.20:FF:000042">
    <property type="entry name" value="Aurora kinase A"/>
    <property type="match status" value="1"/>
</dbReference>
<dbReference type="EnsemblMetazoa" id="XM_003245420.4">
    <property type="protein sequence ID" value="XP_003245468.1"/>
    <property type="gene ID" value="LOC100160813"/>
</dbReference>
<evidence type="ECO:0000256" key="1">
    <source>
        <dbReference type="ARBA" id="ARBA00022527"/>
    </source>
</evidence>
<feature type="domain" description="Protein kinase" evidence="7">
    <location>
        <begin position="37"/>
        <end position="288"/>
    </location>
</feature>
<feature type="region of interest" description="Disordered" evidence="6">
    <location>
        <begin position="326"/>
        <end position="449"/>
    </location>
</feature>
<name>A0A8R1W625_ACYPI</name>
<accession>A0A8R1W625</accession>
<keyword evidence="4" id="KW-0418">Kinase</keyword>
<evidence type="ECO:0000256" key="5">
    <source>
        <dbReference type="ARBA" id="ARBA00022840"/>
    </source>
</evidence>
<dbReference type="GO" id="GO:0005524">
    <property type="term" value="F:ATP binding"/>
    <property type="evidence" value="ECO:0007669"/>
    <property type="project" value="UniProtKB-KW"/>
</dbReference>
<dbReference type="KEGG" id="api:100160813"/>
<dbReference type="GO" id="GO:0000226">
    <property type="term" value="P:microtubule cytoskeleton organization"/>
    <property type="evidence" value="ECO:0007669"/>
    <property type="project" value="TreeGrafter"/>
</dbReference>
<dbReference type="SMART" id="SM00220">
    <property type="entry name" value="S_TKc"/>
    <property type="match status" value="1"/>
</dbReference>
<dbReference type="PANTHER" id="PTHR24346">
    <property type="entry name" value="MAP/MICROTUBULE AFFINITY-REGULATING KINASE"/>
    <property type="match status" value="1"/>
</dbReference>
<feature type="compositionally biased region" description="Polar residues" evidence="6">
    <location>
        <begin position="326"/>
        <end position="340"/>
    </location>
</feature>
<evidence type="ECO:0000313" key="8">
    <source>
        <dbReference type="EnsemblMetazoa" id="XP_003245468.1"/>
    </source>
</evidence>
<feature type="region of interest" description="Disordered" evidence="6">
    <location>
        <begin position="918"/>
        <end position="941"/>
    </location>
</feature>
<dbReference type="Proteomes" id="UP000007819">
    <property type="component" value="Chromosome A2"/>
</dbReference>
<dbReference type="RefSeq" id="XP_008184454.1">
    <property type="nucleotide sequence ID" value="XM_008186232.2"/>
</dbReference>
<dbReference type="InterPro" id="IPR008271">
    <property type="entry name" value="Ser/Thr_kinase_AS"/>
</dbReference>
<feature type="compositionally biased region" description="Low complexity" evidence="6">
    <location>
        <begin position="1091"/>
        <end position="1107"/>
    </location>
</feature>
<dbReference type="GO" id="GO:0005737">
    <property type="term" value="C:cytoplasm"/>
    <property type="evidence" value="ECO:0007669"/>
    <property type="project" value="TreeGrafter"/>
</dbReference>
<dbReference type="InterPro" id="IPR000719">
    <property type="entry name" value="Prot_kinase_dom"/>
</dbReference>
<feature type="compositionally biased region" description="Polar residues" evidence="6">
    <location>
        <begin position="350"/>
        <end position="362"/>
    </location>
</feature>
<dbReference type="CTD" id="9891"/>
<keyword evidence="3" id="KW-0547">Nucleotide-binding</keyword>
<feature type="region of interest" description="Disordered" evidence="6">
    <location>
        <begin position="998"/>
        <end position="1042"/>
    </location>
</feature>
<evidence type="ECO:0000256" key="4">
    <source>
        <dbReference type="ARBA" id="ARBA00022777"/>
    </source>
</evidence>